<dbReference type="SUPFAM" id="SSF52317">
    <property type="entry name" value="Class I glutamine amidotransferase-like"/>
    <property type="match status" value="1"/>
</dbReference>
<evidence type="ECO:0000313" key="2">
    <source>
        <dbReference type="EMBL" id="EFM01952.1"/>
    </source>
</evidence>
<protein>
    <submittedName>
        <fullName evidence="2">DJ-1 family protein</fullName>
        <ecNumber evidence="2">2.3.1.128</ecNumber>
    </submittedName>
</protein>
<dbReference type="GO" id="GO:0016746">
    <property type="term" value="F:acyltransferase activity"/>
    <property type="evidence" value="ECO:0007669"/>
    <property type="project" value="UniProtKB-KW"/>
</dbReference>
<organism evidence="2 3">
    <name type="scientific">Hoylesella marshii DSM 16973 = JCM 13450</name>
    <dbReference type="NCBI Taxonomy" id="862515"/>
    <lineage>
        <taxon>Bacteria</taxon>
        <taxon>Pseudomonadati</taxon>
        <taxon>Bacteroidota</taxon>
        <taxon>Bacteroidia</taxon>
        <taxon>Bacteroidales</taxon>
        <taxon>Prevotellaceae</taxon>
        <taxon>Hoylesella</taxon>
    </lineage>
</organism>
<dbReference type="OrthoDB" id="9792284at2"/>
<dbReference type="HOGENOM" id="CLU_000445_44_2_10"/>
<comment type="caution">
    <text evidence="2">The sequence shown here is derived from an EMBL/GenBank/DDBJ whole genome shotgun (WGS) entry which is preliminary data.</text>
</comment>
<dbReference type="GO" id="GO:0005737">
    <property type="term" value="C:cytoplasm"/>
    <property type="evidence" value="ECO:0007669"/>
    <property type="project" value="TreeGrafter"/>
</dbReference>
<gene>
    <name evidence="2" type="primary">rimI</name>
    <name evidence="2" type="ORF">HMPREF0658_1151</name>
</gene>
<dbReference type="NCBIfam" id="TIGR01383">
    <property type="entry name" value="not_thiJ"/>
    <property type="match status" value="1"/>
</dbReference>
<name>E0NSK0_9BACT</name>
<proteinExistence type="predicted"/>
<dbReference type="Pfam" id="PF01965">
    <property type="entry name" value="DJ-1_PfpI"/>
    <property type="match status" value="1"/>
</dbReference>
<keyword evidence="2" id="KW-0012">Acyltransferase</keyword>
<dbReference type="CDD" id="cd03135">
    <property type="entry name" value="GATase1_DJ-1"/>
    <property type="match status" value="1"/>
</dbReference>
<reference evidence="2" key="1">
    <citation type="submission" date="2010-07" db="EMBL/GenBank/DDBJ databases">
        <authorList>
            <person name="Muzny D."/>
            <person name="Qin X."/>
            <person name="Deng J."/>
            <person name="Jiang H."/>
            <person name="Liu Y."/>
            <person name="Qu J."/>
            <person name="Song X.-Z."/>
            <person name="Zhang L."/>
            <person name="Thornton R."/>
            <person name="Coyle M."/>
            <person name="Francisco L."/>
            <person name="Jackson L."/>
            <person name="Javaid M."/>
            <person name="Korchina V."/>
            <person name="Kovar C."/>
            <person name="Mata R."/>
            <person name="Mathew T."/>
            <person name="Ngo R."/>
            <person name="Nguyen L."/>
            <person name="Nguyen N."/>
            <person name="Okwuonu G."/>
            <person name="Ongeri F."/>
            <person name="Pham C."/>
            <person name="Simmons D."/>
            <person name="Wilczek-Boney K."/>
            <person name="Hale W."/>
            <person name="Jakkamsetti A."/>
            <person name="Pham P."/>
            <person name="Ruth R."/>
            <person name="San Lucas F."/>
            <person name="Warren J."/>
            <person name="Zhang J."/>
            <person name="Zhao Z."/>
            <person name="Zhou C."/>
            <person name="Zhu D."/>
            <person name="Lee S."/>
            <person name="Bess C."/>
            <person name="Blankenburg K."/>
            <person name="Forbes L."/>
            <person name="Fu Q."/>
            <person name="Gubbala S."/>
            <person name="Hirani K."/>
            <person name="Jayaseelan J.C."/>
            <person name="Lara F."/>
            <person name="Munidasa M."/>
            <person name="Palculict T."/>
            <person name="Patil S."/>
            <person name="Pu L.-L."/>
            <person name="Saada N."/>
            <person name="Tang L."/>
            <person name="Weissenberger G."/>
            <person name="Zhu Y."/>
            <person name="Hemphill L."/>
            <person name="Shang Y."/>
            <person name="Youmans B."/>
            <person name="Ayvaz T."/>
            <person name="Ross M."/>
            <person name="Santibanez J."/>
            <person name="Aqrawi P."/>
            <person name="Gross S."/>
            <person name="Joshi V."/>
            <person name="Fowler G."/>
            <person name="Nazareth L."/>
            <person name="Reid J."/>
            <person name="Worley K."/>
            <person name="Petrosino J."/>
            <person name="Highlander S."/>
            <person name="Gibbs R."/>
        </authorList>
    </citation>
    <scope>NUCLEOTIDE SEQUENCE [LARGE SCALE GENOMIC DNA]</scope>
    <source>
        <strain evidence="2">DSM 16973</strain>
    </source>
</reference>
<dbReference type="Proteomes" id="UP000004394">
    <property type="component" value="Unassembled WGS sequence"/>
</dbReference>
<feature type="domain" description="DJ-1/PfpI" evidence="1">
    <location>
        <begin position="3"/>
        <end position="166"/>
    </location>
</feature>
<dbReference type="EC" id="2.3.1.128" evidence="2"/>
<dbReference type="RefSeq" id="WP_006949139.1">
    <property type="nucleotide sequence ID" value="NZ_BAJI01000019.1"/>
</dbReference>
<keyword evidence="3" id="KW-1185">Reference proteome</keyword>
<dbReference type="AlphaFoldDB" id="E0NSK0"/>
<sequence>MAKVYEFLANGFEDIEALAPVDILRRGGVEIQTVSVSGSEYVMSAHGVTLKADVKFEEVKDFEQADLLLLPGGMPGASHLSEHEGLCRLLTAHHAQGKRIGAICAAPFVLGRLGILKGKRATCYPGFEKFLDGATYTQELCTVDGNITTGKGPAAAFIYSFRLLEQLVSREKSEEVKSGMLIPDVIAAHQV</sequence>
<dbReference type="PANTHER" id="PTHR48094:SF12">
    <property type="entry name" value="PARKINSON DISEASE PROTEIN 7 HOMOLOG"/>
    <property type="match status" value="1"/>
</dbReference>
<accession>E0NSK0</accession>
<evidence type="ECO:0000313" key="3">
    <source>
        <dbReference type="Proteomes" id="UP000004394"/>
    </source>
</evidence>
<dbReference type="InterPro" id="IPR002818">
    <property type="entry name" value="DJ-1/PfpI"/>
</dbReference>
<dbReference type="PANTHER" id="PTHR48094">
    <property type="entry name" value="PROTEIN/NUCLEIC ACID DEGLYCASE DJ-1-RELATED"/>
    <property type="match status" value="1"/>
</dbReference>
<dbReference type="InterPro" id="IPR050325">
    <property type="entry name" value="Prot/Nucl_acid_deglycase"/>
</dbReference>
<dbReference type="InterPro" id="IPR006287">
    <property type="entry name" value="DJ-1"/>
</dbReference>
<dbReference type="InterPro" id="IPR029062">
    <property type="entry name" value="Class_I_gatase-like"/>
</dbReference>
<evidence type="ECO:0000259" key="1">
    <source>
        <dbReference type="Pfam" id="PF01965"/>
    </source>
</evidence>
<dbReference type="eggNOG" id="COG0693">
    <property type="taxonomic scope" value="Bacteria"/>
</dbReference>
<dbReference type="EMBL" id="AEEI01000036">
    <property type="protein sequence ID" value="EFM01952.1"/>
    <property type="molecule type" value="Genomic_DNA"/>
</dbReference>
<dbReference type="STRING" id="862515.HMPREF0658_1151"/>
<keyword evidence="2" id="KW-0808">Transferase</keyword>
<dbReference type="Gene3D" id="3.40.50.880">
    <property type="match status" value="1"/>
</dbReference>